<evidence type="ECO:0000259" key="4">
    <source>
        <dbReference type="Pfam" id="PF12768"/>
    </source>
</evidence>
<feature type="region of interest" description="Disordered" evidence="1">
    <location>
        <begin position="446"/>
        <end position="465"/>
    </location>
</feature>
<proteinExistence type="predicted"/>
<evidence type="ECO:0000256" key="1">
    <source>
        <dbReference type="SAM" id="MobiDB-lite"/>
    </source>
</evidence>
<dbReference type="GO" id="GO:1902929">
    <property type="term" value="C:plasma membrane of growing cell tip"/>
    <property type="evidence" value="ECO:0007669"/>
    <property type="project" value="TreeGrafter"/>
</dbReference>
<dbReference type="EMBL" id="SWFT01000026">
    <property type="protein sequence ID" value="KAA8907300.1"/>
    <property type="molecule type" value="Genomic_DNA"/>
</dbReference>
<evidence type="ECO:0000256" key="2">
    <source>
        <dbReference type="SAM" id="Phobius"/>
    </source>
</evidence>
<keyword evidence="3" id="KW-0732">Signal</keyword>
<dbReference type="GO" id="GO:0000282">
    <property type="term" value="P:cellular bud site selection"/>
    <property type="evidence" value="ECO:0007669"/>
    <property type="project" value="TreeGrafter"/>
</dbReference>
<feature type="domain" description="Rax2-like third" evidence="6">
    <location>
        <begin position="434"/>
        <end position="595"/>
    </location>
</feature>
<dbReference type="Pfam" id="PF12768">
    <property type="entry name" value="Rax2"/>
    <property type="match status" value="1"/>
</dbReference>
<dbReference type="OrthoDB" id="2503993at2759"/>
<feature type="chain" id="PRO_5025032561" description="Bud site selection protein RAX2" evidence="3">
    <location>
        <begin position="16"/>
        <end position="1288"/>
    </location>
</feature>
<dbReference type="RefSeq" id="XP_034014609.1">
    <property type="nucleotide sequence ID" value="XM_034158889.1"/>
</dbReference>
<evidence type="ECO:0000259" key="5">
    <source>
        <dbReference type="Pfam" id="PF20842"/>
    </source>
</evidence>
<feature type="transmembrane region" description="Helical" evidence="2">
    <location>
        <begin position="1223"/>
        <end position="1249"/>
    </location>
</feature>
<dbReference type="Pfam" id="PF20843">
    <property type="entry name" value="Rax2_3"/>
    <property type="match status" value="1"/>
</dbReference>
<keyword evidence="8" id="KW-1185">Reference proteome</keyword>
<evidence type="ECO:0008006" key="9">
    <source>
        <dbReference type="Google" id="ProtNLM"/>
    </source>
</evidence>
<dbReference type="OMA" id="NMYTPGC"/>
<dbReference type="PANTHER" id="PTHR31778">
    <property type="entry name" value="BUD SITE SELECTION PROTEIN RAX2"/>
    <property type="match status" value="1"/>
</dbReference>
<comment type="caution">
    <text evidence="7">The sequence shown here is derived from an EMBL/GenBank/DDBJ whole genome shotgun (WGS) entry which is preliminary data.</text>
</comment>
<feature type="domain" description="Rax2-like second" evidence="5">
    <location>
        <begin position="242"/>
        <end position="422"/>
    </location>
</feature>
<dbReference type="GeneID" id="54779273"/>
<dbReference type="InterPro" id="IPR048266">
    <property type="entry name" value="Rax2-like_second"/>
</dbReference>
<dbReference type="PANTHER" id="PTHR31778:SF2">
    <property type="entry name" value="BUD SITE SELECTION PROTEIN RAX2"/>
    <property type="match status" value="1"/>
</dbReference>
<name>A0A642UXQ8_DIURU</name>
<keyword evidence="2" id="KW-1133">Transmembrane helix</keyword>
<keyword evidence="2" id="KW-0812">Transmembrane</keyword>
<keyword evidence="2" id="KW-0472">Membrane</keyword>
<dbReference type="VEuPathDB" id="FungiDB:DIURU_000620"/>
<feature type="domain" description="Rax2-like C-terminal" evidence="4">
    <location>
        <begin position="952"/>
        <end position="1207"/>
    </location>
</feature>
<dbReference type="Proteomes" id="UP000449547">
    <property type="component" value="Unassembled WGS sequence"/>
</dbReference>
<dbReference type="InterPro" id="IPR024982">
    <property type="entry name" value="Rax2-like_C"/>
</dbReference>
<dbReference type="GO" id="GO:0005621">
    <property type="term" value="C:cellular bud scar"/>
    <property type="evidence" value="ECO:0007669"/>
    <property type="project" value="TreeGrafter"/>
</dbReference>
<dbReference type="Pfam" id="PF20842">
    <property type="entry name" value="Rax2_2"/>
    <property type="match status" value="1"/>
</dbReference>
<sequence>MWGLLLATAVAVVGAADPGTPVDHPELKFDDIGGRLGLFGDYDSLSKYTFVGETGDQQSDNGDKLFSFDDQERKSVPVGSFNGIVSQMEPLNDHQVVVNGNITKVGDQDVQSPFIFDVSDRSVSPIAPQSSGKRDNNQLNGDIHTMLVDGTLIYLGGQFEFNGSHGAAVYDTESKSLSSLPFRGFGENGTVNAITRIPNNDGSSGSIVFGGNFNTLGFPELLARNITTNTTTNTTNSSLVTVEQSVPIANGKITSNGQGDPNALVCPSDDETWHTNPGQGAEWSVELPGGIQGTMPTKIRLTMPQGENQVNLFRIYTFPSNGIMNLSYVDPYDNTVKYCDAWCPLSALAQLQNSTNNNKDTNNTDDRAYISNDGSYNLYQDDSQVQTLGYGSNWQEFSFVNNIGVSRLTVTVLGWTGEYGALSGIQLYSNTISAYANNELNTPNCAGAAGTNQSSSSTEGQWTDVSQLAPNPNALSSQNYLVSESSDAKLSMTPNIQYSGDYQLNFYTPGCVADGSCQRRGIVNVNLVDEGSNQVLASHQVWQNNDYDKFDYLYNGHLDGAVQGGKGYRIDVSYQGQIIPDTQPYIVADKASAIIVKLDNTTNITNSTKTNTTTKSKMEYVRLNGLFEYSLKNFSSFDVNEVNKTNSTIYVGNSSINQFSASLGEPANITELVFGPEGTIVVLGRMENVTDIVSLKVTGYNSTGAGITNLGSNLLAKRDIQGVKFSQSPTKAFVYDKYWIFCGNFTTNNNLKNVAVFDTSVHNWYTINQDGQRPWTQFTNTTIDGTLYWVFSDNDGYYSMKVSDWESTHGKRDTAPSYDLKIRQAAHLSDTQQVLGGSSFGVMDYYGIDQAYIDASSNFTSYPGLTISSGVVTRSFYINDSVSVIGGHFSTDQGLDNVAFVSNSSVDGLQGVKEWGTDTHVQTLYVTDDEELLFMGINGTLTVSDKKFNPGLVIYGLKNHSFTSFQPSELTNDNYFISVNSIVSYKNKVLVGGNFTSAGSLDCIGLCVYDTSATRWVSPRANGSEVEGIVHDIRFFSANKVFIAGALKLDGRNVNFVTYDLDASTFSLPDDDGKLNSLGTDKTVRKFIVNDAKNTDLDGRMVAFGDDFVSGYDGKSWKSIDSEFGSDPQFSDLKLIDLKEANKNYNGELFDSSYVLGLSGRFSLKDYGTVSLALYNGSSWIPYVYGLKNGTAGSISSLLLDDRFSYLSPKLMPQVGKLSVGKVVGISLACAIGSTALLGLLWLIPYILLFRKQLDGNYYPERVDEKEMMEAVNPDDLLHEIDLQRNGS</sequence>
<organism evidence="7 8">
    <name type="scientific">Diutina rugosa</name>
    <name type="common">Yeast</name>
    <name type="synonym">Candida rugosa</name>
    <dbReference type="NCBI Taxonomy" id="5481"/>
    <lineage>
        <taxon>Eukaryota</taxon>
        <taxon>Fungi</taxon>
        <taxon>Dikarya</taxon>
        <taxon>Ascomycota</taxon>
        <taxon>Saccharomycotina</taxon>
        <taxon>Pichiomycetes</taxon>
        <taxon>Debaryomycetaceae</taxon>
        <taxon>Diutina</taxon>
    </lineage>
</organism>
<evidence type="ECO:0000313" key="8">
    <source>
        <dbReference type="Proteomes" id="UP000449547"/>
    </source>
</evidence>
<dbReference type="GO" id="GO:0005935">
    <property type="term" value="C:cellular bud neck"/>
    <property type="evidence" value="ECO:0007669"/>
    <property type="project" value="TreeGrafter"/>
</dbReference>
<accession>A0A642UXQ8</accession>
<evidence type="ECO:0000313" key="7">
    <source>
        <dbReference type="EMBL" id="KAA8907300.1"/>
    </source>
</evidence>
<evidence type="ECO:0000256" key="3">
    <source>
        <dbReference type="SAM" id="SignalP"/>
    </source>
</evidence>
<reference evidence="7 8" key="1">
    <citation type="submission" date="2019-07" db="EMBL/GenBank/DDBJ databases">
        <title>Genome assembly of two rare yeast pathogens: Diutina rugosa and Trichomonascus ciferrii.</title>
        <authorList>
            <person name="Mixao V."/>
            <person name="Saus E."/>
            <person name="Hansen A."/>
            <person name="Lass-Flor C."/>
            <person name="Gabaldon T."/>
        </authorList>
    </citation>
    <scope>NUCLEOTIDE SEQUENCE [LARGE SCALE GENOMIC DNA]</scope>
    <source>
        <strain evidence="7 8">CBS 613</strain>
    </source>
</reference>
<dbReference type="InterPro" id="IPR048265">
    <property type="entry name" value="Rax2-like_third"/>
</dbReference>
<feature type="signal peptide" evidence="3">
    <location>
        <begin position="1"/>
        <end position="15"/>
    </location>
</feature>
<protein>
    <recommendedName>
        <fullName evidence="9">Bud site selection protein RAX2</fullName>
    </recommendedName>
</protein>
<evidence type="ECO:0000259" key="6">
    <source>
        <dbReference type="Pfam" id="PF20843"/>
    </source>
</evidence>
<gene>
    <name evidence="7" type="ORF">DIURU_000620</name>
</gene>